<dbReference type="GO" id="GO:0005524">
    <property type="term" value="F:ATP binding"/>
    <property type="evidence" value="ECO:0007669"/>
    <property type="project" value="UniProtKB-UniRule"/>
</dbReference>
<dbReference type="NCBIfam" id="TIGR00196">
    <property type="entry name" value="yjeF_cterm"/>
    <property type="match status" value="1"/>
</dbReference>
<dbReference type="SUPFAM" id="SSF64153">
    <property type="entry name" value="YjeF N-terminal domain-like"/>
    <property type="match status" value="1"/>
</dbReference>
<feature type="binding site" evidence="17">
    <location>
        <position position="328"/>
    </location>
    <ligand>
        <name>(6S)-NADPHX</name>
        <dbReference type="ChEBI" id="CHEBI:64076"/>
    </ligand>
</feature>
<dbReference type="PIRSF" id="PIRSF017184">
    <property type="entry name" value="Nnr"/>
    <property type="match status" value="1"/>
</dbReference>
<dbReference type="PANTHER" id="PTHR12592">
    <property type="entry name" value="ATP-DEPENDENT (S)-NAD(P)H-HYDRATE DEHYDRATASE FAMILY MEMBER"/>
    <property type="match status" value="1"/>
</dbReference>
<feature type="binding site" evidence="17">
    <location>
        <position position="378"/>
    </location>
    <ligand>
        <name>(6S)-NADPHX</name>
        <dbReference type="ChEBI" id="CHEBI:64076"/>
    </ligand>
</feature>
<evidence type="ECO:0000256" key="10">
    <source>
        <dbReference type="ARBA" id="ARBA00023027"/>
    </source>
</evidence>
<feature type="binding site" evidence="17">
    <location>
        <position position="456"/>
    </location>
    <ligand>
        <name>AMP</name>
        <dbReference type="ChEBI" id="CHEBI:456215"/>
    </ligand>
</feature>
<comment type="similarity">
    <text evidence="3 19">In the N-terminal section; belongs to the NnrE/AIBP family.</text>
</comment>
<comment type="similarity">
    <text evidence="18">Belongs to the NnrE/AIBP family.</text>
</comment>
<dbReference type="EC" id="4.2.1.136" evidence="19"/>
<dbReference type="SUPFAM" id="SSF53613">
    <property type="entry name" value="Ribokinase-like"/>
    <property type="match status" value="1"/>
</dbReference>
<feature type="domain" description="YjeF C-terminal" evidence="20">
    <location>
        <begin position="230"/>
        <end position="511"/>
    </location>
</feature>
<sequence>MDRTPNAYASFMGGIPEVVTTRQMRAVEAAAIGSGAVTGRALMERAGAAAAAEIAAAWPQLSGPVLVLCGPGNNGGDGYVIARHLAGRGLSVRVVAMAPPATPDARAAAADWAGETLALGAPPAAGAAPALCVDALFGTGLARPLAPEIAGLLRGVAAAGCPLVAVDILSGICADSGRSLGGGSLPQAALTVSFHRAKPGHFLGEGGALTGALRVRDIGIEDWQGAAGDCIRLAGPDPALEKRAGHKYSHGHALVLAGGPGRGGAARLAARGALRVGAGLVTLGCPAAALPENAARLDAVMLTGVEDGPALARLLRDPRLNALCLGPGLGLERARVLVPAALATERPVLLDADALTAFADGPDALFAQLHDRAVLTPHDGEFTRLFPDLARKLADEAPKGPAFSRLDAVRIAAARAGATVLLKGPATVVSSREGRVRIAAATGEAAAPWLATAGSGDVLAGIVTGLMARGLAPPEAAATGAWLHAEAARRFGPGLIAEDLPETLPQVFRALSAGAVFSPSSPAGGLL</sequence>
<dbReference type="PANTHER" id="PTHR12592:SF0">
    <property type="entry name" value="ATP-DEPENDENT (S)-NAD(P)H-HYDRATE DEHYDRATASE"/>
    <property type="match status" value="1"/>
</dbReference>
<dbReference type="InterPro" id="IPR017953">
    <property type="entry name" value="Carbohydrate_kinase_pred_CS"/>
</dbReference>
<dbReference type="HAMAP" id="MF_01965">
    <property type="entry name" value="NADHX_dehydratase"/>
    <property type="match status" value="1"/>
</dbReference>
<evidence type="ECO:0000256" key="3">
    <source>
        <dbReference type="ARBA" id="ARBA00006001"/>
    </source>
</evidence>
<evidence type="ECO:0000256" key="18">
    <source>
        <dbReference type="HAMAP-Rule" id="MF_01966"/>
    </source>
</evidence>
<accession>A0A386ULM3</accession>
<feature type="binding site" evidence="18">
    <location>
        <position position="170"/>
    </location>
    <ligand>
        <name>K(+)</name>
        <dbReference type="ChEBI" id="CHEBI:29103"/>
    </ligand>
</feature>
<keyword evidence="9 18" id="KW-0630">Potassium</keyword>
<comment type="function">
    <text evidence="18">Catalyzes the epimerization of the S- and R-forms of NAD(P)HX, a damaged form of NAD(P)H that is a result of enzymatic or heat-dependent hydration. This is a prerequisite for the S-specific NAD(P)H-hydrate dehydratase to allow the repair of both epimers of NAD(P)HX.</text>
</comment>
<keyword evidence="6 17" id="KW-0547">Nucleotide-binding</keyword>
<comment type="cofactor">
    <cofactor evidence="18 19">
        <name>K(+)</name>
        <dbReference type="ChEBI" id="CHEBI:29103"/>
    </cofactor>
    <text evidence="18 19">Binds 1 potassium ion per subunit.</text>
</comment>
<dbReference type="PROSITE" id="PS51383">
    <property type="entry name" value="YJEF_C_3"/>
    <property type="match status" value="1"/>
</dbReference>
<evidence type="ECO:0000259" key="20">
    <source>
        <dbReference type="PROSITE" id="PS51383"/>
    </source>
</evidence>
<organism evidence="22 23">
    <name type="scientific">Paracoccus yeei</name>
    <dbReference type="NCBI Taxonomy" id="147645"/>
    <lineage>
        <taxon>Bacteria</taxon>
        <taxon>Pseudomonadati</taxon>
        <taxon>Pseudomonadota</taxon>
        <taxon>Alphaproteobacteria</taxon>
        <taxon>Rhodobacterales</taxon>
        <taxon>Paracoccaceae</taxon>
        <taxon>Paracoccus</taxon>
    </lineage>
</organism>
<proteinExistence type="inferred from homology"/>
<comment type="function">
    <text evidence="17">Catalyzes the dehydration of the S-form of NAD(P)HX at the expense of ADP, which is converted to AMP. Together with NAD(P)HX epimerase, which catalyzes the epimerization of the S- and R-forms, the enzyme allows the repair of both epimers of NAD(P)HX, a damaged form of NAD(P)H that is a result of enzymatic or heat-dependent hydration.</text>
</comment>
<comment type="catalytic activity">
    <reaction evidence="1 18 19">
        <text>(6R)-NADHX = (6S)-NADHX</text>
        <dbReference type="Rhea" id="RHEA:32215"/>
        <dbReference type="ChEBI" id="CHEBI:64074"/>
        <dbReference type="ChEBI" id="CHEBI:64075"/>
        <dbReference type="EC" id="5.1.99.6"/>
    </reaction>
</comment>
<feature type="binding site" evidence="18">
    <location>
        <position position="74"/>
    </location>
    <ligand>
        <name>K(+)</name>
        <dbReference type="ChEBI" id="CHEBI:29103"/>
    </ligand>
</feature>
<evidence type="ECO:0000256" key="6">
    <source>
        <dbReference type="ARBA" id="ARBA00022741"/>
    </source>
</evidence>
<dbReference type="Gene3D" id="3.40.50.10260">
    <property type="entry name" value="YjeF N-terminal domain"/>
    <property type="match status" value="1"/>
</dbReference>
<evidence type="ECO:0000256" key="2">
    <source>
        <dbReference type="ARBA" id="ARBA00000909"/>
    </source>
</evidence>
<feature type="binding site" evidence="17">
    <location>
        <position position="457"/>
    </location>
    <ligand>
        <name>(6S)-NADPHX</name>
        <dbReference type="ChEBI" id="CHEBI:64076"/>
    </ligand>
</feature>
<comment type="caution">
    <text evidence="18">Lacks conserved residue(s) required for the propagation of feature annotation.</text>
</comment>
<dbReference type="PROSITE" id="PS51385">
    <property type="entry name" value="YJEF_N"/>
    <property type="match status" value="1"/>
</dbReference>
<comment type="subunit">
    <text evidence="17">Homotetramer.</text>
</comment>
<dbReference type="InterPro" id="IPR004443">
    <property type="entry name" value="YjeF_N_dom"/>
</dbReference>
<gene>
    <name evidence="18" type="primary">nnrE</name>
    <name evidence="17" type="synonym">nnrD</name>
    <name evidence="22" type="ORF">PY32053_01990</name>
</gene>
<keyword evidence="8 17" id="KW-0521">NADP</keyword>
<keyword evidence="7 17" id="KW-0067">ATP-binding</keyword>
<feature type="binding site" evidence="17">
    <location>
        <position position="265"/>
    </location>
    <ligand>
        <name>(6S)-NADPHX</name>
        <dbReference type="ChEBI" id="CHEBI:64076"/>
    </ligand>
</feature>
<comment type="cofactor">
    <cofactor evidence="17">
        <name>Mg(2+)</name>
        <dbReference type="ChEBI" id="CHEBI:18420"/>
    </cofactor>
</comment>
<evidence type="ECO:0000256" key="9">
    <source>
        <dbReference type="ARBA" id="ARBA00022958"/>
    </source>
</evidence>
<dbReference type="RefSeq" id="WP_233577638.1">
    <property type="nucleotide sequence ID" value="NZ_CP031078.1"/>
</dbReference>
<evidence type="ECO:0000256" key="5">
    <source>
        <dbReference type="ARBA" id="ARBA00022723"/>
    </source>
</evidence>
<comment type="function">
    <text evidence="14 19">Bifunctional enzyme that catalyzes the epimerization of the S- and R-forms of NAD(P)HX and the dehydration of the S-form of NAD(P)HX at the expense of ADP, which is converted to AMP. This allows the repair of both epimers of NAD(P)HX, a damaged form of NAD(P)H that is a result of enzymatic or heat-dependent hydration.</text>
</comment>
<comment type="similarity">
    <text evidence="4 19">In the C-terminal section; belongs to the NnrD/CARKD family.</text>
</comment>
<dbReference type="PROSITE" id="PS01050">
    <property type="entry name" value="YJEF_C_2"/>
    <property type="match status" value="1"/>
</dbReference>
<dbReference type="Proteomes" id="UP000272010">
    <property type="component" value="Chromosome"/>
</dbReference>
<keyword evidence="13" id="KW-0511">Multifunctional enzyme</keyword>
<evidence type="ECO:0000256" key="12">
    <source>
        <dbReference type="ARBA" id="ARBA00023239"/>
    </source>
</evidence>
<dbReference type="GO" id="GO:0052855">
    <property type="term" value="F:ADP-dependent NAD(P)H-hydrate dehydratase activity"/>
    <property type="evidence" value="ECO:0007669"/>
    <property type="project" value="UniProtKB-UniRule"/>
</dbReference>
<comment type="catalytic activity">
    <reaction evidence="2 18 19">
        <text>(6R)-NADPHX = (6S)-NADPHX</text>
        <dbReference type="Rhea" id="RHEA:32227"/>
        <dbReference type="ChEBI" id="CHEBI:64076"/>
        <dbReference type="ChEBI" id="CHEBI:64077"/>
        <dbReference type="EC" id="5.1.99.6"/>
    </reaction>
</comment>
<reference evidence="23" key="1">
    <citation type="submission" date="2018-07" db="EMBL/GenBank/DDBJ databases">
        <title>Genome Structure of the Opportunistic Pathogen Paracoccus yeei (Alphaproteobacteria) and Identification of Putative Virulence Factors.</title>
        <authorList>
            <person name="Lasek R."/>
            <person name="Szuplewska M."/>
            <person name="Mitura M."/>
            <person name="Decewicz P."/>
            <person name="Chmielowska C."/>
            <person name="Pawlot A."/>
            <person name="Sentkowska D."/>
            <person name="Czarnecki J."/>
            <person name="Bartosik D."/>
        </authorList>
    </citation>
    <scope>NUCLEOTIDE SEQUENCE [LARGE SCALE GENOMIC DNA]</scope>
    <source>
        <strain evidence="23">CCUG 32053</strain>
    </source>
</reference>
<evidence type="ECO:0000313" key="22">
    <source>
        <dbReference type="EMBL" id="AYF01604.1"/>
    </source>
</evidence>
<evidence type="ECO:0000256" key="1">
    <source>
        <dbReference type="ARBA" id="ARBA00000013"/>
    </source>
</evidence>
<feature type="binding site" evidence="18">
    <location>
        <position position="134"/>
    </location>
    <ligand>
        <name>K(+)</name>
        <dbReference type="ChEBI" id="CHEBI:29103"/>
    </ligand>
</feature>
<evidence type="ECO:0000256" key="17">
    <source>
        <dbReference type="HAMAP-Rule" id="MF_01965"/>
    </source>
</evidence>
<dbReference type="HAMAP" id="MF_01966">
    <property type="entry name" value="NADHX_epimerase"/>
    <property type="match status" value="1"/>
</dbReference>
<evidence type="ECO:0000256" key="13">
    <source>
        <dbReference type="ARBA" id="ARBA00023268"/>
    </source>
</evidence>
<feature type="binding site" evidence="18">
    <location>
        <begin position="138"/>
        <end position="144"/>
    </location>
    <ligand>
        <name>(6S)-NADPHX</name>
        <dbReference type="ChEBI" id="CHEBI:64076"/>
    </ligand>
</feature>
<evidence type="ECO:0000256" key="7">
    <source>
        <dbReference type="ARBA" id="ARBA00022840"/>
    </source>
</evidence>
<evidence type="ECO:0000256" key="4">
    <source>
        <dbReference type="ARBA" id="ARBA00009524"/>
    </source>
</evidence>
<keyword evidence="10 17" id="KW-0520">NAD</keyword>
<feature type="binding site" evidence="17">
    <location>
        <begin position="423"/>
        <end position="427"/>
    </location>
    <ligand>
        <name>AMP</name>
        <dbReference type="ChEBI" id="CHEBI:456215"/>
    </ligand>
</feature>
<comment type="catalytic activity">
    <reaction evidence="16 17 19">
        <text>(6S)-NADPHX + ADP = AMP + phosphate + NADPH + H(+)</text>
        <dbReference type="Rhea" id="RHEA:32235"/>
        <dbReference type="ChEBI" id="CHEBI:15378"/>
        <dbReference type="ChEBI" id="CHEBI:43474"/>
        <dbReference type="ChEBI" id="CHEBI:57783"/>
        <dbReference type="ChEBI" id="CHEBI:64076"/>
        <dbReference type="ChEBI" id="CHEBI:456215"/>
        <dbReference type="ChEBI" id="CHEBI:456216"/>
        <dbReference type="EC" id="4.2.1.136"/>
    </reaction>
</comment>
<dbReference type="EMBL" id="CP031078">
    <property type="protein sequence ID" value="AYF01604.1"/>
    <property type="molecule type" value="Genomic_DNA"/>
</dbReference>
<evidence type="ECO:0000256" key="19">
    <source>
        <dbReference type="PIRNR" id="PIRNR017184"/>
    </source>
</evidence>
<comment type="catalytic activity">
    <reaction evidence="15 17 19">
        <text>(6S)-NADHX + ADP = AMP + phosphate + NADH + H(+)</text>
        <dbReference type="Rhea" id="RHEA:32223"/>
        <dbReference type="ChEBI" id="CHEBI:15378"/>
        <dbReference type="ChEBI" id="CHEBI:43474"/>
        <dbReference type="ChEBI" id="CHEBI:57945"/>
        <dbReference type="ChEBI" id="CHEBI:64074"/>
        <dbReference type="ChEBI" id="CHEBI:456215"/>
        <dbReference type="ChEBI" id="CHEBI:456216"/>
        <dbReference type="EC" id="4.2.1.136"/>
    </reaction>
</comment>
<dbReference type="NCBIfam" id="TIGR00197">
    <property type="entry name" value="yjeF_nterm"/>
    <property type="match status" value="1"/>
</dbReference>
<evidence type="ECO:0000313" key="23">
    <source>
        <dbReference type="Proteomes" id="UP000272010"/>
    </source>
</evidence>
<feature type="domain" description="YjeF N-terminal" evidence="21">
    <location>
        <begin position="24"/>
        <end position="226"/>
    </location>
</feature>
<keyword evidence="5 18" id="KW-0479">Metal-binding</keyword>
<comment type="similarity">
    <text evidence="17">Belongs to the NnrD/CARKD family.</text>
</comment>
<evidence type="ECO:0000256" key="16">
    <source>
        <dbReference type="ARBA" id="ARBA00049209"/>
    </source>
</evidence>
<evidence type="ECO:0000256" key="15">
    <source>
        <dbReference type="ARBA" id="ARBA00048238"/>
    </source>
</evidence>
<dbReference type="AlphaFoldDB" id="A0A386ULM3"/>
<feature type="binding site" evidence="18">
    <location>
        <begin position="73"/>
        <end position="77"/>
    </location>
    <ligand>
        <name>(6S)-NADPHX</name>
        <dbReference type="ChEBI" id="CHEBI:64076"/>
    </ligand>
</feature>
<dbReference type="InterPro" id="IPR030677">
    <property type="entry name" value="Nnr"/>
</dbReference>
<dbReference type="InterPro" id="IPR036652">
    <property type="entry name" value="YjeF_N_dom_sf"/>
</dbReference>
<evidence type="ECO:0000256" key="14">
    <source>
        <dbReference type="ARBA" id="ARBA00025153"/>
    </source>
</evidence>
<dbReference type="InterPro" id="IPR029056">
    <property type="entry name" value="Ribokinase-like"/>
</dbReference>
<evidence type="ECO:0000256" key="11">
    <source>
        <dbReference type="ARBA" id="ARBA00023235"/>
    </source>
</evidence>
<dbReference type="GO" id="GO:0046872">
    <property type="term" value="F:metal ion binding"/>
    <property type="evidence" value="ECO:0007669"/>
    <property type="project" value="UniProtKB-UniRule"/>
</dbReference>
<dbReference type="EC" id="5.1.99.6" evidence="19"/>
<keyword evidence="11 18" id="KW-0413">Isomerase</keyword>
<dbReference type="GO" id="GO:0052856">
    <property type="term" value="F:NAD(P)HX epimerase activity"/>
    <property type="evidence" value="ECO:0007669"/>
    <property type="project" value="UniProtKB-UniRule"/>
</dbReference>
<dbReference type="CDD" id="cd01171">
    <property type="entry name" value="YXKO-related"/>
    <property type="match status" value="1"/>
</dbReference>
<evidence type="ECO:0000256" key="8">
    <source>
        <dbReference type="ARBA" id="ARBA00022857"/>
    </source>
</evidence>
<dbReference type="Pfam" id="PF01256">
    <property type="entry name" value="Carb_kinase"/>
    <property type="match status" value="1"/>
</dbReference>
<name>A0A386ULM3_9RHOB</name>
<dbReference type="InterPro" id="IPR000631">
    <property type="entry name" value="CARKD"/>
</dbReference>
<dbReference type="GO" id="GO:0110051">
    <property type="term" value="P:metabolite repair"/>
    <property type="evidence" value="ECO:0007669"/>
    <property type="project" value="TreeGrafter"/>
</dbReference>
<dbReference type="Pfam" id="PF03853">
    <property type="entry name" value="YjeF_N"/>
    <property type="match status" value="1"/>
</dbReference>
<protein>
    <recommendedName>
        <fullName evidence="19">Bifunctional NAD(P)H-hydrate repair enzyme</fullName>
    </recommendedName>
    <alternativeName>
        <fullName evidence="19">Nicotinamide nucleotide repair protein</fullName>
    </alternativeName>
    <domain>
        <recommendedName>
            <fullName evidence="19">ADP-dependent (S)-NAD(P)H-hydrate dehydratase</fullName>
            <ecNumber evidence="19">4.2.1.136</ecNumber>
        </recommendedName>
        <alternativeName>
            <fullName evidence="19">ADP-dependent NAD(P)HX dehydratase</fullName>
        </alternativeName>
    </domain>
    <domain>
        <recommendedName>
            <fullName evidence="19">NAD(P)H-hydrate epimerase</fullName>
            <ecNumber evidence="19">5.1.99.6</ecNumber>
        </recommendedName>
    </domain>
</protein>
<dbReference type="Gene3D" id="3.40.1190.20">
    <property type="match status" value="1"/>
</dbReference>
<dbReference type="GO" id="GO:0046496">
    <property type="term" value="P:nicotinamide nucleotide metabolic process"/>
    <property type="evidence" value="ECO:0007669"/>
    <property type="project" value="UniProtKB-UniRule"/>
</dbReference>
<keyword evidence="12 17" id="KW-0456">Lyase</keyword>
<evidence type="ECO:0000259" key="21">
    <source>
        <dbReference type="PROSITE" id="PS51385"/>
    </source>
</evidence>
<feature type="binding site" evidence="18">
    <location>
        <position position="167"/>
    </location>
    <ligand>
        <name>(6S)-NADPHX</name>
        <dbReference type="ChEBI" id="CHEBI:64076"/>
    </ligand>
</feature>